<dbReference type="Pfam" id="PF17854">
    <property type="entry name" value="FtsK_alpha"/>
    <property type="match status" value="1"/>
</dbReference>
<dbReference type="SMART" id="SM00382">
    <property type="entry name" value="AAA"/>
    <property type="match status" value="1"/>
</dbReference>
<dbReference type="PANTHER" id="PTHR22683:SF41">
    <property type="entry name" value="DNA TRANSLOCASE FTSK"/>
    <property type="match status" value="1"/>
</dbReference>
<dbReference type="GO" id="GO:0005886">
    <property type="term" value="C:plasma membrane"/>
    <property type="evidence" value="ECO:0007669"/>
    <property type="project" value="UniProtKB-SubCell"/>
</dbReference>
<dbReference type="InterPro" id="IPR027417">
    <property type="entry name" value="P-loop_NTPase"/>
</dbReference>
<evidence type="ECO:0000256" key="11">
    <source>
        <dbReference type="ARBA" id="ARBA00023136"/>
    </source>
</evidence>
<feature type="transmembrane region" description="Helical" evidence="17">
    <location>
        <begin position="29"/>
        <end position="49"/>
    </location>
</feature>
<keyword evidence="4" id="KW-0132">Cell division</keyword>
<dbReference type="Gene3D" id="3.30.980.40">
    <property type="match status" value="1"/>
</dbReference>
<dbReference type="GO" id="GO:0007059">
    <property type="term" value="P:chromosome segregation"/>
    <property type="evidence" value="ECO:0007669"/>
    <property type="project" value="UniProtKB-KW"/>
</dbReference>
<keyword evidence="6 15" id="KW-0547">Nucleotide-binding</keyword>
<gene>
    <name evidence="19" type="ORF">FKZ61_17345</name>
</gene>
<name>A0A540VC24_9CHLR</name>
<dbReference type="FunCoup" id="A0A540VC24">
    <property type="interactions" value="242"/>
</dbReference>
<dbReference type="PANTHER" id="PTHR22683">
    <property type="entry name" value="SPORULATION PROTEIN RELATED"/>
    <property type="match status" value="1"/>
</dbReference>
<feature type="transmembrane region" description="Helical" evidence="17">
    <location>
        <begin position="139"/>
        <end position="160"/>
    </location>
</feature>
<dbReference type="InterPro" id="IPR050206">
    <property type="entry name" value="FtsK/SpoIIIE/SftA"/>
</dbReference>
<dbReference type="InterPro" id="IPR041027">
    <property type="entry name" value="FtsK_alpha"/>
</dbReference>
<feature type="compositionally biased region" description="Pro residues" evidence="16">
    <location>
        <begin position="235"/>
        <end position="254"/>
    </location>
</feature>
<dbReference type="OrthoDB" id="9807790at2"/>
<dbReference type="GO" id="GO:0051301">
    <property type="term" value="P:cell division"/>
    <property type="evidence" value="ECO:0007669"/>
    <property type="project" value="UniProtKB-KW"/>
</dbReference>
<proteinExistence type="inferred from homology"/>
<evidence type="ECO:0000256" key="5">
    <source>
        <dbReference type="ARBA" id="ARBA00022692"/>
    </source>
</evidence>
<dbReference type="Gene3D" id="1.10.10.10">
    <property type="entry name" value="Winged helix-like DNA-binding domain superfamily/Winged helix DNA-binding domain"/>
    <property type="match status" value="1"/>
</dbReference>
<evidence type="ECO:0000256" key="16">
    <source>
        <dbReference type="SAM" id="MobiDB-lite"/>
    </source>
</evidence>
<evidence type="ECO:0000256" key="7">
    <source>
        <dbReference type="ARBA" id="ARBA00022829"/>
    </source>
</evidence>
<dbReference type="SMART" id="SM00843">
    <property type="entry name" value="Ftsk_gamma"/>
    <property type="match status" value="1"/>
</dbReference>
<evidence type="ECO:0000256" key="9">
    <source>
        <dbReference type="ARBA" id="ARBA00022989"/>
    </source>
</evidence>
<feature type="region of interest" description="Disordered" evidence="16">
    <location>
        <begin position="668"/>
        <end position="693"/>
    </location>
</feature>
<evidence type="ECO:0000256" key="1">
    <source>
        <dbReference type="ARBA" id="ARBA00004651"/>
    </source>
</evidence>
<evidence type="ECO:0000259" key="18">
    <source>
        <dbReference type="PROSITE" id="PS50901"/>
    </source>
</evidence>
<comment type="subcellular location">
    <subcellularLocation>
        <location evidence="1">Cell membrane</location>
        <topology evidence="1">Multi-pass membrane protein</topology>
    </subcellularLocation>
</comment>
<keyword evidence="8 15" id="KW-0067">ATP-binding</keyword>
<dbReference type="SUPFAM" id="SSF52540">
    <property type="entry name" value="P-loop containing nucleoside triphosphate hydrolases"/>
    <property type="match status" value="1"/>
</dbReference>
<evidence type="ECO:0000256" key="4">
    <source>
        <dbReference type="ARBA" id="ARBA00022618"/>
    </source>
</evidence>
<dbReference type="Pfam" id="PF09397">
    <property type="entry name" value="FtsK_gamma"/>
    <property type="match status" value="1"/>
</dbReference>
<dbReference type="InParanoid" id="A0A540VC24"/>
<dbReference type="Pfam" id="PF13491">
    <property type="entry name" value="FtsK_4TM"/>
    <property type="match status" value="1"/>
</dbReference>
<dbReference type="InterPro" id="IPR036388">
    <property type="entry name" value="WH-like_DNA-bd_sf"/>
</dbReference>
<dbReference type="Proteomes" id="UP000317371">
    <property type="component" value="Unassembled WGS sequence"/>
</dbReference>
<evidence type="ECO:0000256" key="6">
    <source>
        <dbReference type="ARBA" id="ARBA00022741"/>
    </source>
</evidence>
<dbReference type="InterPro" id="IPR002543">
    <property type="entry name" value="FtsK_dom"/>
</dbReference>
<dbReference type="Pfam" id="PF01580">
    <property type="entry name" value="FtsK_SpoIIIE"/>
    <property type="match status" value="1"/>
</dbReference>
<evidence type="ECO:0000256" key="2">
    <source>
        <dbReference type="ARBA" id="ARBA00006474"/>
    </source>
</evidence>
<dbReference type="SUPFAM" id="SSF46785">
    <property type="entry name" value="Winged helix' DNA-binding domain"/>
    <property type="match status" value="1"/>
</dbReference>
<dbReference type="AlphaFoldDB" id="A0A540VC24"/>
<keyword evidence="11 17" id="KW-0472">Membrane</keyword>
<evidence type="ECO:0000256" key="10">
    <source>
        <dbReference type="ARBA" id="ARBA00023125"/>
    </source>
</evidence>
<organism evidence="19 20">
    <name type="scientific">Litorilinea aerophila</name>
    <dbReference type="NCBI Taxonomy" id="1204385"/>
    <lineage>
        <taxon>Bacteria</taxon>
        <taxon>Bacillati</taxon>
        <taxon>Chloroflexota</taxon>
        <taxon>Caldilineae</taxon>
        <taxon>Caldilineales</taxon>
        <taxon>Caldilineaceae</taxon>
        <taxon>Litorilinea</taxon>
    </lineage>
</organism>
<dbReference type="InterPro" id="IPR018541">
    <property type="entry name" value="Ftsk_gamma"/>
</dbReference>
<comment type="caution">
    <text evidence="19">The sequence shown here is derived from an EMBL/GenBank/DDBJ whole genome shotgun (WGS) entry which is preliminary data.</text>
</comment>
<dbReference type="Gene3D" id="3.40.50.300">
    <property type="entry name" value="P-loop containing nucleotide triphosphate hydrolases"/>
    <property type="match status" value="1"/>
</dbReference>
<comment type="function">
    <text evidence="13">Essential cell division protein that coordinates cell division and chromosome segregation. The N-terminus is involved in assembly of the cell-division machinery. The C-terminus functions as a DNA motor that moves dsDNA in an ATP-dependent manner towards the dif recombination site, which is located within the replication terminus region. Required for activation of the Xer recombinase, allowing activation of chromosome unlinking by recombination.</text>
</comment>
<evidence type="ECO:0000256" key="8">
    <source>
        <dbReference type="ARBA" id="ARBA00022840"/>
    </source>
</evidence>
<dbReference type="RefSeq" id="WP_141611422.1">
    <property type="nucleotide sequence ID" value="NZ_VIGC02000025.1"/>
</dbReference>
<keyword evidence="9 17" id="KW-1133">Transmembrane helix</keyword>
<protein>
    <submittedName>
        <fullName evidence="19">DNA translocase FtsK</fullName>
    </submittedName>
</protein>
<keyword evidence="12" id="KW-0131">Cell cycle</keyword>
<accession>A0A540VC24</accession>
<keyword evidence="7" id="KW-0159">Chromosome partition</keyword>
<reference evidence="19 20" key="1">
    <citation type="submission" date="2019-06" db="EMBL/GenBank/DDBJ databases">
        <title>Genome sequence of Litorilinea aerophila BAA-2444.</title>
        <authorList>
            <person name="Maclea K.S."/>
            <person name="Maurais E.G."/>
            <person name="Iannazzi L.C."/>
        </authorList>
    </citation>
    <scope>NUCLEOTIDE SEQUENCE [LARGE SCALE GENOMIC DNA]</scope>
    <source>
        <strain evidence="19 20">ATCC BAA-2444</strain>
    </source>
</reference>
<evidence type="ECO:0000256" key="12">
    <source>
        <dbReference type="ARBA" id="ARBA00023306"/>
    </source>
</evidence>
<evidence type="ECO:0000256" key="14">
    <source>
        <dbReference type="ARBA" id="ARBA00025923"/>
    </source>
</evidence>
<dbReference type="EMBL" id="VIGC01000025">
    <property type="protein sequence ID" value="TQE94316.1"/>
    <property type="molecule type" value="Genomic_DNA"/>
</dbReference>
<dbReference type="InterPro" id="IPR025199">
    <property type="entry name" value="FtsK_4TM"/>
</dbReference>
<evidence type="ECO:0000313" key="20">
    <source>
        <dbReference type="Proteomes" id="UP000317371"/>
    </source>
</evidence>
<feature type="binding site" evidence="15">
    <location>
        <begin position="438"/>
        <end position="445"/>
    </location>
    <ligand>
        <name>ATP</name>
        <dbReference type="ChEBI" id="CHEBI:30616"/>
    </ligand>
</feature>
<evidence type="ECO:0000256" key="17">
    <source>
        <dbReference type="SAM" id="Phobius"/>
    </source>
</evidence>
<evidence type="ECO:0000256" key="3">
    <source>
        <dbReference type="ARBA" id="ARBA00022475"/>
    </source>
</evidence>
<dbReference type="GO" id="GO:0005524">
    <property type="term" value="F:ATP binding"/>
    <property type="evidence" value="ECO:0007669"/>
    <property type="project" value="UniProtKB-UniRule"/>
</dbReference>
<sequence length="822" mass="90069">MAKRRRSRRSKPQPSLLQQLRESLLRAEVIGLSLVLISVFTLLSLLTGSRGQLTGWWIDSLTILVGVGVWGVPLVTGALGLWMVIRAIERMPDLPWQRPAGCALLFFAYITGAALWSRLEPTAGGWLGNLLATGLSRALGPWGAWAVTSFLAVSGLILLTDRRLIDLAERIWSWLDGQWHARPGLGGPVPIQPSLPIPSGQVPWWKRLRERLPFWEPQPPAPAPANLVRPEGRSGPPPAEAPAAPAPRPAPPVTPSREAEILTPHIVGGQEWQLPKLSEMLLDWDRQVDSDDLIRRQGRLIQETLALFGVPADFEGAYKGPSVTQYLIKPGYIERTVKGEVKRVKVKVSKIAALANDLALALAASSVRIEAPIPGTNYVGVEVPNQESNVVGLKELMESEAFEQMKIKGKLPIALGEDVKGQPIVADLARMPHLLIAGATGTGKSVCINAIITCLLLTHTPDTLRFLMVDPKMVELSVYNGIPHLLSPVVTEVDKAAGVLFWAVKEMERRYQLFSKVNARDLERYNSYLLKRQEPTLPYIVVVVDEMADLMMAAPEEVEKHICRLAQMARAVGIHLIIATQRPSVDVITGLIKANFPARIAFAVSSQIDSRVILDMPGAERLLGRGDMLFMRADASRLERLQGTWLSDEEINRVVRYWKGARTLEDAGLAPRPTPQMAVQPPELAPEPDVGLPTQPAQTTTGLAQPPLFQEIEQLRAAEARDELFDDAVEIVREAGRGSVSLLQRKLRIGYSRASRLVDQLEEAGILGPDQGGSQGRPCLLGPTSSADRSAPPTGGRGRPESPSPQHTSKDESDPDVPRIWM</sequence>
<evidence type="ECO:0000256" key="15">
    <source>
        <dbReference type="PROSITE-ProRule" id="PRU00289"/>
    </source>
</evidence>
<dbReference type="GO" id="GO:0003677">
    <property type="term" value="F:DNA binding"/>
    <property type="evidence" value="ECO:0007669"/>
    <property type="project" value="UniProtKB-KW"/>
</dbReference>
<keyword evidence="20" id="KW-1185">Reference proteome</keyword>
<keyword evidence="5 17" id="KW-0812">Transmembrane</keyword>
<dbReference type="CDD" id="cd01127">
    <property type="entry name" value="TrwB_TraG_TraD_VirD4"/>
    <property type="match status" value="1"/>
</dbReference>
<dbReference type="InterPro" id="IPR036390">
    <property type="entry name" value="WH_DNA-bd_sf"/>
</dbReference>
<feature type="domain" description="FtsK" evidence="18">
    <location>
        <begin position="421"/>
        <end position="611"/>
    </location>
</feature>
<feature type="region of interest" description="Disordered" evidence="16">
    <location>
        <begin position="216"/>
        <end position="256"/>
    </location>
</feature>
<feature type="region of interest" description="Disordered" evidence="16">
    <location>
        <begin position="766"/>
        <end position="822"/>
    </location>
</feature>
<dbReference type="InterPro" id="IPR003593">
    <property type="entry name" value="AAA+_ATPase"/>
</dbReference>
<feature type="transmembrane region" description="Helical" evidence="17">
    <location>
        <begin position="61"/>
        <end position="88"/>
    </location>
</feature>
<comment type="similarity">
    <text evidence="2">Belongs to the FtsK/SpoIIIE/SftA family.</text>
</comment>
<evidence type="ECO:0000313" key="19">
    <source>
        <dbReference type="EMBL" id="TQE94316.1"/>
    </source>
</evidence>
<evidence type="ECO:0000256" key="13">
    <source>
        <dbReference type="ARBA" id="ARBA00024986"/>
    </source>
</evidence>
<keyword evidence="10" id="KW-0238">DNA-binding</keyword>
<dbReference type="PROSITE" id="PS50901">
    <property type="entry name" value="FTSK"/>
    <property type="match status" value="1"/>
</dbReference>
<keyword evidence="3" id="KW-1003">Cell membrane</keyword>
<comment type="subunit">
    <text evidence="14">Homohexamer. Forms a ring that surrounds DNA.</text>
</comment>